<dbReference type="EMBL" id="JAGMWT010000004">
    <property type="protein sequence ID" value="KAH7130364.1"/>
    <property type="molecule type" value="Genomic_DNA"/>
</dbReference>
<gene>
    <name evidence="3" type="ORF">B0J11DRAFT_250638</name>
</gene>
<reference evidence="3" key="1">
    <citation type="journal article" date="2021" name="Nat. Commun.">
        <title>Genetic determinants of endophytism in the Arabidopsis root mycobiome.</title>
        <authorList>
            <person name="Mesny F."/>
            <person name="Miyauchi S."/>
            <person name="Thiergart T."/>
            <person name="Pickel B."/>
            <person name="Atanasova L."/>
            <person name="Karlsson M."/>
            <person name="Huettel B."/>
            <person name="Barry K.W."/>
            <person name="Haridas S."/>
            <person name="Chen C."/>
            <person name="Bauer D."/>
            <person name="Andreopoulos W."/>
            <person name="Pangilinan J."/>
            <person name="LaButti K."/>
            <person name="Riley R."/>
            <person name="Lipzen A."/>
            <person name="Clum A."/>
            <person name="Drula E."/>
            <person name="Henrissat B."/>
            <person name="Kohler A."/>
            <person name="Grigoriev I.V."/>
            <person name="Martin F.M."/>
            <person name="Hacquard S."/>
        </authorList>
    </citation>
    <scope>NUCLEOTIDE SEQUENCE</scope>
    <source>
        <strain evidence="3">MPI-CAGE-CH-0243</strain>
    </source>
</reference>
<feature type="chain" id="PRO_5040262396" evidence="2">
    <location>
        <begin position="30"/>
        <end position="113"/>
    </location>
</feature>
<dbReference type="AlphaFoldDB" id="A0A9P9E478"/>
<keyword evidence="2" id="KW-0732">Signal</keyword>
<sequence>MPHPSTHRHFCLLLSLSLALVNLPKPTQVDPSLPKSAQGARAAHGPHGILLPMECHNPILLRLLGCPLICILPLRLPTSLTSPPSPSTSTPTSPLPLLLLPPLLPPLLLLSTA</sequence>
<evidence type="ECO:0000313" key="4">
    <source>
        <dbReference type="Proteomes" id="UP000700596"/>
    </source>
</evidence>
<organism evidence="3 4">
    <name type="scientific">Dendryphion nanum</name>
    <dbReference type="NCBI Taxonomy" id="256645"/>
    <lineage>
        <taxon>Eukaryota</taxon>
        <taxon>Fungi</taxon>
        <taxon>Dikarya</taxon>
        <taxon>Ascomycota</taxon>
        <taxon>Pezizomycotina</taxon>
        <taxon>Dothideomycetes</taxon>
        <taxon>Pleosporomycetidae</taxon>
        <taxon>Pleosporales</taxon>
        <taxon>Torulaceae</taxon>
        <taxon>Dendryphion</taxon>
    </lineage>
</organism>
<accession>A0A9P9E478</accession>
<comment type="caution">
    <text evidence="3">The sequence shown here is derived from an EMBL/GenBank/DDBJ whole genome shotgun (WGS) entry which is preliminary data.</text>
</comment>
<evidence type="ECO:0000313" key="3">
    <source>
        <dbReference type="EMBL" id="KAH7130364.1"/>
    </source>
</evidence>
<evidence type="ECO:0000256" key="1">
    <source>
        <dbReference type="SAM" id="MobiDB-lite"/>
    </source>
</evidence>
<keyword evidence="4" id="KW-1185">Reference proteome</keyword>
<dbReference type="Proteomes" id="UP000700596">
    <property type="component" value="Unassembled WGS sequence"/>
</dbReference>
<evidence type="ECO:0000256" key="2">
    <source>
        <dbReference type="SAM" id="SignalP"/>
    </source>
</evidence>
<proteinExistence type="predicted"/>
<feature type="region of interest" description="Disordered" evidence="1">
    <location>
        <begin position="80"/>
        <end position="99"/>
    </location>
</feature>
<name>A0A9P9E478_9PLEO</name>
<protein>
    <submittedName>
        <fullName evidence="3">Uncharacterized protein</fullName>
    </submittedName>
</protein>
<feature type="signal peptide" evidence="2">
    <location>
        <begin position="1"/>
        <end position="29"/>
    </location>
</feature>